<dbReference type="OrthoDB" id="9807934at2"/>
<name>A0A2U1STB2_METSR</name>
<dbReference type="PANTHER" id="PTHR19375">
    <property type="entry name" value="HEAT SHOCK PROTEIN 70KDA"/>
    <property type="match status" value="1"/>
</dbReference>
<reference evidence="4 5" key="1">
    <citation type="journal article" date="2018" name="Appl. Microbiol. Biotechnol.">
        <title>Co-cultivation of the strictly anaerobic methanogen Methanosarcina barkeri with aerobic methanotrophs in an oxygen-limited membrane bioreactor.</title>
        <authorList>
            <person name="In 't Zandt M.H."/>
            <person name="van den Bosch T.J.M."/>
            <person name="Rijkers R."/>
            <person name="van Kessel M.A.H.J."/>
            <person name="Jetten M.S.M."/>
            <person name="Welte C.U."/>
        </authorList>
    </citation>
    <scope>NUCLEOTIDE SEQUENCE [LARGE SCALE GENOMIC DNA]</scope>
    <source>
        <strain evidence="4 5">DSM 17706</strain>
    </source>
</reference>
<accession>A0A2U1STB2</accession>
<dbReference type="EMBL" id="PUIV01000005">
    <property type="protein sequence ID" value="PWB94857.1"/>
    <property type="molecule type" value="Genomic_DNA"/>
</dbReference>
<comment type="caution">
    <text evidence="4">The sequence shown here is derived from an EMBL/GenBank/DDBJ whole genome shotgun (WGS) entry which is preliminary data.</text>
</comment>
<dbReference type="AlphaFoldDB" id="A0A2U1STB2"/>
<dbReference type="CDD" id="cd10231">
    <property type="entry name" value="ASKHA_NBD_HSP70_YegD-like"/>
    <property type="match status" value="1"/>
</dbReference>
<dbReference type="InterPro" id="IPR018181">
    <property type="entry name" value="Heat_shock_70_CS"/>
</dbReference>
<organism evidence="4 5">
    <name type="scientific">Methylosinus sporium</name>
    <dbReference type="NCBI Taxonomy" id="428"/>
    <lineage>
        <taxon>Bacteria</taxon>
        <taxon>Pseudomonadati</taxon>
        <taxon>Pseudomonadota</taxon>
        <taxon>Alphaproteobacteria</taxon>
        <taxon>Hyphomicrobiales</taxon>
        <taxon>Methylocystaceae</taxon>
        <taxon>Methylosinus</taxon>
    </lineage>
</organism>
<dbReference type="Proteomes" id="UP000245137">
    <property type="component" value="Unassembled WGS sequence"/>
</dbReference>
<dbReference type="Pfam" id="PF00012">
    <property type="entry name" value="HSP70"/>
    <property type="match status" value="2"/>
</dbReference>
<gene>
    <name evidence="4" type="ORF">C5689_05250</name>
</gene>
<evidence type="ECO:0000313" key="4">
    <source>
        <dbReference type="EMBL" id="PWB94857.1"/>
    </source>
</evidence>
<evidence type="ECO:0000256" key="3">
    <source>
        <dbReference type="ARBA" id="ARBA00022840"/>
    </source>
</evidence>
<proteinExistence type="inferred from homology"/>
<keyword evidence="5" id="KW-1185">Reference proteome</keyword>
<dbReference type="SUPFAM" id="SSF53067">
    <property type="entry name" value="Actin-like ATPase domain"/>
    <property type="match status" value="2"/>
</dbReference>
<evidence type="ECO:0000256" key="2">
    <source>
        <dbReference type="ARBA" id="ARBA00022741"/>
    </source>
</evidence>
<sequence length="418" mass="45525">MRLACGIDFGTSNSSVGYMAGGEPRLVPLEGDSVSLPSAIFYPAYGGKLGFGRAAISLYIDRENGRLFRAIKSILGGSLIHETTAAGGRRVAFTAILGSFLRHLKEKTELSAGTAIDNAVLGRPVFFVDDDEAADRMAQEQLAAAARAQGFAEVLFQYEPIAAALDYERRIEREEIALIADIGGGTSDFSIVKVSPKNRRKIDRKDDILANAGVHVGGTDLDYRLSLKQVMPLFGYQTRQKKRPELDLPNGYFHDLAQWHRIAFLYNNKSLEELKQLRAIAGEPEKVERFIKAIDDRAGHRVAGDVEGAKIILSESATAMIDLAYVDEALMIETSRALFEETIANECRKLSDCVARCLKTAGVKAEEVDTVFFTGGSTFIPAIERACLVHTPQAKIVRGDKFASVGVGLTIDSGLKFG</sequence>
<comment type="similarity">
    <text evidence="1">Belongs to the heat shock protein 70 family.</text>
</comment>
<dbReference type="GO" id="GO:0140662">
    <property type="term" value="F:ATP-dependent protein folding chaperone"/>
    <property type="evidence" value="ECO:0007669"/>
    <property type="project" value="InterPro"/>
</dbReference>
<dbReference type="GO" id="GO:0005524">
    <property type="term" value="F:ATP binding"/>
    <property type="evidence" value="ECO:0007669"/>
    <property type="project" value="UniProtKB-KW"/>
</dbReference>
<keyword evidence="2" id="KW-0547">Nucleotide-binding</keyword>
<dbReference type="InterPro" id="IPR043129">
    <property type="entry name" value="ATPase_NBD"/>
</dbReference>
<keyword evidence="3" id="KW-0067">ATP-binding</keyword>
<dbReference type="PROSITE" id="PS01036">
    <property type="entry name" value="HSP70_3"/>
    <property type="match status" value="1"/>
</dbReference>
<evidence type="ECO:0000313" key="5">
    <source>
        <dbReference type="Proteomes" id="UP000245137"/>
    </source>
</evidence>
<evidence type="ECO:0000256" key="1">
    <source>
        <dbReference type="ARBA" id="ARBA00007381"/>
    </source>
</evidence>
<protein>
    <submittedName>
        <fullName evidence="4">Heat-shock protein</fullName>
    </submittedName>
</protein>
<dbReference type="RefSeq" id="WP_108916227.1">
    <property type="nucleotide sequence ID" value="NZ_BGJY01000005.1"/>
</dbReference>
<dbReference type="Gene3D" id="3.90.640.10">
    <property type="entry name" value="Actin, Chain A, domain 4"/>
    <property type="match status" value="2"/>
</dbReference>
<dbReference type="InterPro" id="IPR042054">
    <property type="entry name" value="YegD-like"/>
</dbReference>
<dbReference type="InterPro" id="IPR013126">
    <property type="entry name" value="Hsp_70_fam"/>
</dbReference>
<dbReference type="Gene3D" id="3.30.420.40">
    <property type="match status" value="3"/>
</dbReference>